<keyword evidence="3" id="KW-1185">Reference proteome</keyword>
<proteinExistence type="predicted"/>
<dbReference type="AlphaFoldDB" id="A0A4Z2GTK4"/>
<accession>A0A4Z2GTK4</accession>
<evidence type="ECO:0000256" key="1">
    <source>
        <dbReference type="SAM" id="MobiDB-lite"/>
    </source>
</evidence>
<protein>
    <submittedName>
        <fullName evidence="2">Uncharacterized protein</fullName>
    </submittedName>
</protein>
<name>A0A4Z2GTK4_9TELE</name>
<comment type="caution">
    <text evidence="2">The sequence shown here is derived from an EMBL/GenBank/DDBJ whole genome shotgun (WGS) entry which is preliminary data.</text>
</comment>
<organism evidence="2 3">
    <name type="scientific">Liparis tanakae</name>
    <name type="common">Tanaka's snailfish</name>
    <dbReference type="NCBI Taxonomy" id="230148"/>
    <lineage>
        <taxon>Eukaryota</taxon>
        <taxon>Metazoa</taxon>
        <taxon>Chordata</taxon>
        <taxon>Craniata</taxon>
        <taxon>Vertebrata</taxon>
        <taxon>Euteleostomi</taxon>
        <taxon>Actinopterygii</taxon>
        <taxon>Neopterygii</taxon>
        <taxon>Teleostei</taxon>
        <taxon>Neoteleostei</taxon>
        <taxon>Acanthomorphata</taxon>
        <taxon>Eupercaria</taxon>
        <taxon>Perciformes</taxon>
        <taxon>Cottioidei</taxon>
        <taxon>Cottales</taxon>
        <taxon>Liparidae</taxon>
        <taxon>Liparis</taxon>
    </lineage>
</organism>
<reference evidence="2 3" key="1">
    <citation type="submission" date="2019-03" db="EMBL/GenBank/DDBJ databases">
        <title>First draft genome of Liparis tanakae, snailfish: a comprehensive survey of snailfish specific genes.</title>
        <authorList>
            <person name="Kim W."/>
            <person name="Song I."/>
            <person name="Jeong J.-H."/>
            <person name="Kim D."/>
            <person name="Kim S."/>
            <person name="Ryu S."/>
            <person name="Song J.Y."/>
            <person name="Lee S.K."/>
        </authorList>
    </citation>
    <scope>NUCLEOTIDE SEQUENCE [LARGE SCALE GENOMIC DNA]</scope>
    <source>
        <tissue evidence="2">Muscle</tissue>
    </source>
</reference>
<feature type="region of interest" description="Disordered" evidence="1">
    <location>
        <begin position="1"/>
        <end position="20"/>
    </location>
</feature>
<evidence type="ECO:0000313" key="3">
    <source>
        <dbReference type="Proteomes" id="UP000314294"/>
    </source>
</evidence>
<evidence type="ECO:0000313" key="2">
    <source>
        <dbReference type="EMBL" id="TNN56846.1"/>
    </source>
</evidence>
<sequence>MRVVSRSPPHLTAQRPQAMAEDLWSRKESVSAELLEVKGHGQRRGSDGGFLIQSHACTHGLPPPPAVVQLLFGAQGEGGVEHGVVHGVTHDAVGLRVQALQRERVSA</sequence>
<dbReference type="EMBL" id="SRLO01000419">
    <property type="protein sequence ID" value="TNN56846.1"/>
    <property type="molecule type" value="Genomic_DNA"/>
</dbReference>
<dbReference type="Proteomes" id="UP000314294">
    <property type="component" value="Unassembled WGS sequence"/>
</dbReference>
<gene>
    <name evidence="2" type="ORF">EYF80_032942</name>
</gene>